<dbReference type="Gene3D" id="1.10.10.60">
    <property type="entry name" value="Homeodomain-like"/>
    <property type="match status" value="1"/>
</dbReference>
<accession>A0A0P4R037</accession>
<dbReference type="InterPro" id="IPR018060">
    <property type="entry name" value="HTH_AraC"/>
</dbReference>
<protein>
    <submittedName>
        <fullName evidence="2">Putative transcriptional regulator</fullName>
    </submittedName>
</protein>
<dbReference type="AlphaFoldDB" id="A0A0P4R037"/>
<organism evidence="2 3">
    <name type="scientific">Streptomyces lydicamycinicus</name>
    <dbReference type="NCBI Taxonomy" id="1546107"/>
    <lineage>
        <taxon>Bacteria</taxon>
        <taxon>Bacillati</taxon>
        <taxon>Actinomycetota</taxon>
        <taxon>Actinomycetes</taxon>
        <taxon>Kitasatosporales</taxon>
        <taxon>Streptomycetaceae</taxon>
        <taxon>Streptomyces</taxon>
    </lineage>
</organism>
<evidence type="ECO:0000313" key="3">
    <source>
        <dbReference type="Proteomes" id="UP000048965"/>
    </source>
</evidence>
<dbReference type="Proteomes" id="UP000048965">
    <property type="component" value="Unassembled WGS sequence"/>
</dbReference>
<proteinExistence type="predicted"/>
<reference evidence="3" key="1">
    <citation type="submission" date="2014-09" db="EMBL/GenBank/DDBJ databases">
        <title>Whole genome shotgun sequence of Streptomyces sp. NBRC 110027.</title>
        <authorList>
            <person name="Komaki H."/>
            <person name="Ichikawa N."/>
            <person name="Katano-Makiyama Y."/>
            <person name="Hosoyama A."/>
            <person name="Hashimoto M."/>
            <person name="Uohara A."/>
            <person name="Kitahashi Y."/>
            <person name="Ohji S."/>
            <person name="Kimura A."/>
            <person name="Yamazoe A."/>
            <person name="Igarashi Y."/>
            <person name="Fujita N."/>
        </authorList>
    </citation>
    <scope>NUCLEOTIDE SEQUENCE [LARGE SCALE GENOMIC DNA]</scope>
    <source>
        <strain evidence="3">NBRC 110027</strain>
    </source>
</reference>
<keyword evidence="3" id="KW-1185">Reference proteome</keyword>
<dbReference type="GO" id="GO:0043565">
    <property type="term" value="F:sequence-specific DNA binding"/>
    <property type="evidence" value="ECO:0007669"/>
    <property type="project" value="InterPro"/>
</dbReference>
<comment type="caution">
    <text evidence="2">The sequence shown here is derived from an EMBL/GenBank/DDBJ whole genome shotgun (WGS) entry which is preliminary data.</text>
</comment>
<evidence type="ECO:0000313" key="2">
    <source>
        <dbReference type="EMBL" id="GAO05911.1"/>
    </source>
</evidence>
<reference evidence="2 3" key="2">
    <citation type="journal article" date="2015" name="Stand. Genomic Sci.">
        <title>Draft genome sequence of marine-derived Streptomyces sp. TP-A0598, a producer of anti-MRSA antibiotic lydicamycins.</title>
        <authorList>
            <person name="Komaki H."/>
            <person name="Ichikawa N."/>
            <person name="Hosoyama A."/>
            <person name="Fujita N."/>
            <person name="Igarashi Y."/>
        </authorList>
    </citation>
    <scope>NUCLEOTIDE SEQUENCE [LARGE SCALE GENOMIC DNA]</scope>
    <source>
        <strain evidence="2 3">NBRC 110027</strain>
    </source>
</reference>
<evidence type="ECO:0000259" key="1">
    <source>
        <dbReference type="PROSITE" id="PS01124"/>
    </source>
</evidence>
<feature type="domain" description="HTH araC/xylS-type" evidence="1">
    <location>
        <begin position="1"/>
        <end position="49"/>
    </location>
</feature>
<gene>
    <name evidence="2" type="ORF">TPA0598_01_02800</name>
</gene>
<dbReference type="PROSITE" id="PS01124">
    <property type="entry name" value="HTH_ARAC_FAMILY_2"/>
    <property type="match status" value="1"/>
</dbReference>
<dbReference type="EMBL" id="BBNO01000001">
    <property type="protein sequence ID" value="GAO05911.1"/>
    <property type="molecule type" value="Genomic_DNA"/>
</dbReference>
<name>A0A0P4R037_9ACTN</name>
<sequence length="49" mass="5340">MSAKTGHLLRTTDLSLETIARKVGYEHATTLRSLLRDRTGSTAGGLRAR</sequence>
<dbReference type="GO" id="GO:0003700">
    <property type="term" value="F:DNA-binding transcription factor activity"/>
    <property type="evidence" value="ECO:0007669"/>
    <property type="project" value="InterPro"/>
</dbReference>
<dbReference type="RefSeq" id="WP_245698370.1">
    <property type="nucleotide sequence ID" value="NZ_BBNO01000001.1"/>
</dbReference>